<proteinExistence type="predicted"/>
<dbReference type="AlphaFoldDB" id="A0A5J4UGF1"/>
<gene>
    <name evidence="1" type="ORF">EZS28_035501</name>
</gene>
<evidence type="ECO:0000313" key="1">
    <source>
        <dbReference type="EMBL" id="KAA6368972.1"/>
    </source>
</evidence>
<comment type="caution">
    <text evidence="1">The sequence shown here is derived from an EMBL/GenBank/DDBJ whole genome shotgun (WGS) entry which is preliminary data.</text>
</comment>
<dbReference type="EMBL" id="SNRW01016823">
    <property type="protein sequence ID" value="KAA6368972.1"/>
    <property type="molecule type" value="Genomic_DNA"/>
</dbReference>
<sequence>MKERESFGFTFVYSNFATRNFVYIEMTNIGLQIINSDSDKDYVTWQTTIPSGSQIRIIKSLPALTIDEWQDINIAVGRTNYYGQLIPQVVTEYFGGQDLYDGQNENGANQLVNLSSAIKQIDLE</sequence>
<dbReference type="Proteomes" id="UP000324800">
    <property type="component" value="Unassembled WGS sequence"/>
</dbReference>
<evidence type="ECO:0000313" key="2">
    <source>
        <dbReference type="Proteomes" id="UP000324800"/>
    </source>
</evidence>
<feature type="non-terminal residue" evidence="1">
    <location>
        <position position="124"/>
    </location>
</feature>
<organism evidence="1 2">
    <name type="scientific">Streblomastix strix</name>
    <dbReference type="NCBI Taxonomy" id="222440"/>
    <lineage>
        <taxon>Eukaryota</taxon>
        <taxon>Metamonada</taxon>
        <taxon>Preaxostyla</taxon>
        <taxon>Oxymonadida</taxon>
        <taxon>Streblomastigidae</taxon>
        <taxon>Streblomastix</taxon>
    </lineage>
</organism>
<name>A0A5J4UGF1_9EUKA</name>
<reference evidence="1 2" key="1">
    <citation type="submission" date="2019-03" db="EMBL/GenBank/DDBJ databases">
        <title>Single cell metagenomics reveals metabolic interactions within the superorganism composed of flagellate Streblomastix strix and complex community of Bacteroidetes bacteria on its surface.</title>
        <authorList>
            <person name="Treitli S.C."/>
            <person name="Kolisko M."/>
            <person name="Husnik F."/>
            <person name="Keeling P."/>
            <person name="Hampl V."/>
        </authorList>
    </citation>
    <scope>NUCLEOTIDE SEQUENCE [LARGE SCALE GENOMIC DNA]</scope>
    <source>
        <strain evidence="1">ST1C</strain>
    </source>
</reference>
<protein>
    <submittedName>
        <fullName evidence="1">Uncharacterized protein</fullName>
    </submittedName>
</protein>
<accession>A0A5J4UGF1</accession>